<keyword evidence="3" id="KW-1185">Reference proteome</keyword>
<organism evidence="2 3">
    <name type="scientific">Nesidiocoris tenuis</name>
    <dbReference type="NCBI Taxonomy" id="355587"/>
    <lineage>
        <taxon>Eukaryota</taxon>
        <taxon>Metazoa</taxon>
        <taxon>Ecdysozoa</taxon>
        <taxon>Arthropoda</taxon>
        <taxon>Hexapoda</taxon>
        <taxon>Insecta</taxon>
        <taxon>Pterygota</taxon>
        <taxon>Neoptera</taxon>
        <taxon>Paraneoptera</taxon>
        <taxon>Hemiptera</taxon>
        <taxon>Heteroptera</taxon>
        <taxon>Panheteroptera</taxon>
        <taxon>Cimicomorpha</taxon>
        <taxon>Miridae</taxon>
        <taxon>Dicyphina</taxon>
        <taxon>Nesidiocoris</taxon>
    </lineage>
</organism>
<accession>A0ABN7AE42</accession>
<sequence length="101" mass="10972">MVSVFAVGATVELKRAQLKAHGGLTNHSAVAMARRSFQTSFLSRTPNALVQVKRPTEPGGAYLASPSPPSHCPTEQWKRKGVQKKTKYVGRDRRQPSALAS</sequence>
<gene>
    <name evidence="2" type="ORF">NTJ_03359</name>
</gene>
<dbReference type="Proteomes" id="UP001307889">
    <property type="component" value="Chromosome 2"/>
</dbReference>
<evidence type="ECO:0000313" key="3">
    <source>
        <dbReference type="Proteomes" id="UP001307889"/>
    </source>
</evidence>
<proteinExistence type="predicted"/>
<reference evidence="2 3" key="1">
    <citation type="submission" date="2023-09" db="EMBL/GenBank/DDBJ databases">
        <title>Nesidiocoris tenuis whole genome shotgun sequence.</title>
        <authorList>
            <person name="Shibata T."/>
            <person name="Shimoda M."/>
            <person name="Kobayashi T."/>
            <person name="Uehara T."/>
        </authorList>
    </citation>
    <scope>NUCLEOTIDE SEQUENCE [LARGE SCALE GENOMIC DNA]</scope>
    <source>
        <strain evidence="2 3">Japan</strain>
    </source>
</reference>
<protein>
    <submittedName>
        <fullName evidence="2">Uncharacterized protein</fullName>
    </submittedName>
</protein>
<name>A0ABN7AE42_9HEMI</name>
<feature type="region of interest" description="Disordered" evidence="1">
    <location>
        <begin position="56"/>
        <end position="101"/>
    </location>
</feature>
<feature type="compositionally biased region" description="Basic residues" evidence="1">
    <location>
        <begin position="79"/>
        <end position="88"/>
    </location>
</feature>
<evidence type="ECO:0000256" key="1">
    <source>
        <dbReference type="SAM" id="MobiDB-lite"/>
    </source>
</evidence>
<dbReference type="EMBL" id="AP028910">
    <property type="protein sequence ID" value="BES90551.1"/>
    <property type="molecule type" value="Genomic_DNA"/>
</dbReference>
<evidence type="ECO:0000313" key="2">
    <source>
        <dbReference type="EMBL" id="BES90551.1"/>
    </source>
</evidence>